<name>A0A931I496_9HYPH</name>
<dbReference type="Proteomes" id="UP000631694">
    <property type="component" value="Unassembled WGS sequence"/>
</dbReference>
<protein>
    <recommendedName>
        <fullName evidence="3">PhoP regulatory network protein YrbL</fullName>
    </recommendedName>
</protein>
<comment type="caution">
    <text evidence="1">The sequence shown here is derived from an EMBL/GenBank/DDBJ whole genome shotgun (WGS) entry which is preliminary data.</text>
</comment>
<dbReference type="Pfam" id="PF10707">
    <property type="entry name" value="YrbL-PhoP_reg"/>
    <property type="match status" value="1"/>
</dbReference>
<dbReference type="AlphaFoldDB" id="A0A931I496"/>
<dbReference type="RefSeq" id="WP_197312078.1">
    <property type="nucleotide sequence ID" value="NZ_JADZLT010000052.1"/>
</dbReference>
<proteinExistence type="predicted"/>
<reference evidence="1" key="1">
    <citation type="submission" date="2020-12" db="EMBL/GenBank/DDBJ databases">
        <title>Methylobrevis albus sp. nov., isolated from fresh water lack sediment.</title>
        <authorList>
            <person name="Zou Q."/>
        </authorList>
    </citation>
    <scope>NUCLEOTIDE SEQUENCE</scope>
    <source>
        <strain evidence="1">L22</strain>
    </source>
</reference>
<accession>A0A931I496</accession>
<dbReference type="InterPro" id="IPR019647">
    <property type="entry name" value="PhoP_reg_network_YrbL"/>
</dbReference>
<keyword evidence="2" id="KW-1185">Reference proteome</keyword>
<evidence type="ECO:0008006" key="3">
    <source>
        <dbReference type="Google" id="ProtNLM"/>
    </source>
</evidence>
<evidence type="ECO:0000313" key="2">
    <source>
        <dbReference type="Proteomes" id="UP000631694"/>
    </source>
</evidence>
<dbReference type="EMBL" id="JADZLT010000052">
    <property type="protein sequence ID" value="MBH0238998.1"/>
    <property type="molecule type" value="Genomic_DNA"/>
</dbReference>
<evidence type="ECO:0000313" key="1">
    <source>
        <dbReference type="EMBL" id="MBH0238998.1"/>
    </source>
</evidence>
<gene>
    <name evidence="1" type="ORF">I5731_14285</name>
</gene>
<organism evidence="1 2">
    <name type="scientific">Methylobrevis albus</name>
    <dbReference type="NCBI Taxonomy" id="2793297"/>
    <lineage>
        <taxon>Bacteria</taxon>
        <taxon>Pseudomonadati</taxon>
        <taxon>Pseudomonadota</taxon>
        <taxon>Alphaproteobacteria</taxon>
        <taxon>Hyphomicrobiales</taxon>
        <taxon>Pleomorphomonadaceae</taxon>
        <taxon>Methylobrevis</taxon>
    </lineage>
</organism>
<sequence length="252" mass="27854">MTILEFSSGDFQDGMGQTLSLTRQSPLAEGRSRLVYALSERPSLLLKVQKPEPPHRGFLSTWRVLASIRKYYKRIVPIRREIAEYRRVSDEGEATRRHLQQFEGLVQTSQGAGLVVAAVRTADGRLGQTLGQSISAGTYDARRHAALLEFLNWFVASKVVAADVHLNNIVYDETSGSMVLVDGIGDKTLIPLRSWSQRINRSNKQRLAKTIKANVALAFLNRQLGKNIVAIVLIGLGALVGVDMMDGRLIDG</sequence>